<reference evidence="11" key="1">
    <citation type="journal article" date="2017" name="Genome Biol.">
        <title>Comparative genomics reveals high biological diversity and specific adaptations in the industrially and medically important fungal genus Aspergillus.</title>
        <authorList>
            <person name="de Vries R.P."/>
            <person name="Riley R."/>
            <person name="Wiebenga A."/>
            <person name="Aguilar-Osorio G."/>
            <person name="Amillis S."/>
            <person name="Uchima C.A."/>
            <person name="Anderluh G."/>
            <person name="Asadollahi M."/>
            <person name="Askin M."/>
            <person name="Barry K."/>
            <person name="Battaglia E."/>
            <person name="Bayram O."/>
            <person name="Benocci T."/>
            <person name="Braus-Stromeyer S.A."/>
            <person name="Caldana C."/>
            <person name="Canovas D."/>
            <person name="Cerqueira G.C."/>
            <person name="Chen F."/>
            <person name="Chen W."/>
            <person name="Choi C."/>
            <person name="Clum A."/>
            <person name="Dos Santos R.A."/>
            <person name="Damasio A.R."/>
            <person name="Diallinas G."/>
            <person name="Emri T."/>
            <person name="Fekete E."/>
            <person name="Flipphi M."/>
            <person name="Freyberg S."/>
            <person name="Gallo A."/>
            <person name="Gournas C."/>
            <person name="Habgood R."/>
            <person name="Hainaut M."/>
            <person name="Harispe M.L."/>
            <person name="Henrissat B."/>
            <person name="Hilden K.S."/>
            <person name="Hope R."/>
            <person name="Hossain A."/>
            <person name="Karabika E."/>
            <person name="Karaffa L."/>
            <person name="Karanyi Z."/>
            <person name="Krasevec N."/>
            <person name="Kuo A."/>
            <person name="Kusch H."/>
            <person name="LaButti K."/>
            <person name="Lagendijk E.L."/>
            <person name="Lapidus A."/>
            <person name="Levasseur A."/>
            <person name="Lindquist E."/>
            <person name="Lipzen A."/>
            <person name="Logrieco A.F."/>
            <person name="MacCabe A."/>
            <person name="Maekelae M.R."/>
            <person name="Malavazi I."/>
            <person name="Melin P."/>
            <person name="Meyer V."/>
            <person name="Mielnichuk N."/>
            <person name="Miskei M."/>
            <person name="Molnar A.P."/>
            <person name="Mule G."/>
            <person name="Ngan C.Y."/>
            <person name="Orejas M."/>
            <person name="Orosz E."/>
            <person name="Ouedraogo J.P."/>
            <person name="Overkamp K.M."/>
            <person name="Park H.-S."/>
            <person name="Perrone G."/>
            <person name="Piumi F."/>
            <person name="Punt P.J."/>
            <person name="Ram A.F."/>
            <person name="Ramon A."/>
            <person name="Rauscher S."/>
            <person name="Record E."/>
            <person name="Riano-Pachon D.M."/>
            <person name="Robert V."/>
            <person name="Roehrig J."/>
            <person name="Ruller R."/>
            <person name="Salamov A."/>
            <person name="Salih N.S."/>
            <person name="Samson R.A."/>
            <person name="Sandor E."/>
            <person name="Sanguinetti M."/>
            <person name="Schuetze T."/>
            <person name="Sepcic K."/>
            <person name="Shelest E."/>
            <person name="Sherlock G."/>
            <person name="Sophianopoulou V."/>
            <person name="Squina F.M."/>
            <person name="Sun H."/>
            <person name="Susca A."/>
            <person name="Todd R.B."/>
            <person name="Tsang A."/>
            <person name="Unkles S.E."/>
            <person name="van de Wiele N."/>
            <person name="van Rossen-Uffink D."/>
            <person name="Oliveira J.V."/>
            <person name="Vesth T.C."/>
            <person name="Visser J."/>
            <person name="Yu J.-H."/>
            <person name="Zhou M."/>
            <person name="Andersen M.R."/>
            <person name="Archer D.B."/>
            <person name="Baker S.E."/>
            <person name="Benoit I."/>
            <person name="Brakhage A.A."/>
            <person name="Braus G.H."/>
            <person name="Fischer R."/>
            <person name="Frisvad J.C."/>
            <person name="Goldman G.H."/>
            <person name="Houbraken J."/>
            <person name="Oakley B."/>
            <person name="Pocsi I."/>
            <person name="Scazzocchio C."/>
            <person name="Seiboth B."/>
            <person name="vanKuyk P.A."/>
            <person name="Wortman J."/>
            <person name="Dyer P.S."/>
            <person name="Grigoriev I.V."/>
        </authorList>
    </citation>
    <scope>NUCLEOTIDE SEQUENCE [LARGE SCALE GENOMIC DNA]</scope>
    <source>
        <strain evidence="11">CBS 583.65</strain>
    </source>
</reference>
<gene>
    <name evidence="10" type="ORF">ASPVEDRAFT_78421</name>
</gene>
<dbReference type="GO" id="GO:0003677">
    <property type="term" value="F:DNA binding"/>
    <property type="evidence" value="ECO:0007669"/>
    <property type="project" value="UniProtKB-KW"/>
</dbReference>
<dbReference type="InterPro" id="IPR001138">
    <property type="entry name" value="Zn2Cys6_DnaBD"/>
</dbReference>
<dbReference type="GeneID" id="63732056"/>
<evidence type="ECO:0000256" key="1">
    <source>
        <dbReference type="ARBA" id="ARBA00022723"/>
    </source>
</evidence>
<keyword evidence="11" id="KW-1185">Reference proteome</keyword>
<feature type="region of interest" description="Disordered" evidence="8">
    <location>
        <begin position="243"/>
        <end position="265"/>
    </location>
</feature>
<name>A0A1L9P5G4_ASPVE</name>
<dbReference type="CDD" id="cd00067">
    <property type="entry name" value="GAL4"/>
    <property type="match status" value="1"/>
</dbReference>
<dbReference type="PANTHER" id="PTHR47659">
    <property type="entry name" value="ZN(II)2CYS6 TRANSCRIPTION FACTOR (EUROFUNG)-RELATED"/>
    <property type="match status" value="1"/>
</dbReference>
<dbReference type="SMART" id="SM00066">
    <property type="entry name" value="GAL4"/>
    <property type="match status" value="1"/>
</dbReference>
<feature type="region of interest" description="Disordered" evidence="8">
    <location>
        <begin position="39"/>
        <end position="105"/>
    </location>
</feature>
<dbReference type="PROSITE" id="PS50048">
    <property type="entry name" value="ZN2_CY6_FUNGAL_2"/>
    <property type="match status" value="1"/>
</dbReference>
<dbReference type="RefSeq" id="XP_040662426.1">
    <property type="nucleotide sequence ID" value="XM_040816545.1"/>
</dbReference>
<dbReference type="Proteomes" id="UP000184073">
    <property type="component" value="Unassembled WGS sequence"/>
</dbReference>
<feature type="region of interest" description="Disordered" evidence="8">
    <location>
        <begin position="390"/>
        <end position="534"/>
    </location>
</feature>
<evidence type="ECO:0000256" key="7">
    <source>
        <dbReference type="ARBA" id="ARBA00040750"/>
    </source>
</evidence>
<evidence type="ECO:0000256" key="8">
    <source>
        <dbReference type="SAM" id="MobiDB-lite"/>
    </source>
</evidence>
<evidence type="ECO:0000256" key="5">
    <source>
        <dbReference type="ARBA" id="ARBA00023163"/>
    </source>
</evidence>
<dbReference type="PANTHER" id="PTHR47659:SF4">
    <property type="entry name" value="ZN(II)2CYS6 TRANSCRIPTION FACTOR (EUROFUNG)"/>
    <property type="match status" value="1"/>
</dbReference>
<feature type="compositionally biased region" description="Low complexity" evidence="8">
    <location>
        <begin position="160"/>
        <end position="173"/>
    </location>
</feature>
<sequence>MQSLVLPHSFAASEFGRLRFPGPERHLLNRPRSANARRFTPRDLPLPCSMSSSVPAEDPLETLGKVRRPGHPDLPKPVTTATGTSVGAASATTAGPILSPTSPDAAREPALQRLVTAPADEALRQSLAFSEPFSSSHFPPAFTGQSSSQPSTAAYPPPTFGAAATAPASHTLPQKTTRRTKAHVASACVNCKKKHLGCDPARPCRRCVLSGKAETCVDVTHKKRGRPPLKAEDGSIRTYATQMDHRGQPGDHGAARRPMHRATSSREIRPMTDLQIHPAQTAMMSGRPPVQHQRWPAVVYPPGIDPSLTTQRTMGHRRFSSSGSAQSMTSVTPPGYMTVPAGYNPALVAGRMPAGVGRHSMSSYPNPPMHPTASPPQYHQPYGVPFSPYPEHTGIGNRMSMGEGPGQRDPREGLLESPVRLPPIYPSPVANPQPPRPSEPYTAAWSPSHQQTQDFRQHQTGFMEPISPSNQMRPPVTDVGQMSHLSALSPTEAQSQRLPPPRTYDEQREHEGDDGDSSRPAKRRKMALDDMVND</sequence>
<feature type="compositionally biased region" description="Low complexity" evidence="8">
    <location>
        <begin position="78"/>
        <end position="95"/>
    </location>
</feature>
<dbReference type="OrthoDB" id="5575144at2759"/>
<keyword evidence="2" id="KW-0862">Zinc</keyword>
<evidence type="ECO:0000313" key="11">
    <source>
        <dbReference type="Proteomes" id="UP000184073"/>
    </source>
</evidence>
<keyword evidence="5" id="KW-0804">Transcription</keyword>
<dbReference type="InterPro" id="IPR050335">
    <property type="entry name" value="ERT1_acuK_gluconeogen_tf"/>
</dbReference>
<dbReference type="VEuPathDB" id="FungiDB:ASPVEDRAFT_78421"/>
<proteinExistence type="predicted"/>
<evidence type="ECO:0000256" key="6">
    <source>
        <dbReference type="ARBA" id="ARBA00023242"/>
    </source>
</evidence>
<feature type="compositionally biased region" description="Polar residues" evidence="8">
    <location>
        <begin position="483"/>
        <end position="497"/>
    </location>
</feature>
<evidence type="ECO:0000256" key="4">
    <source>
        <dbReference type="ARBA" id="ARBA00023125"/>
    </source>
</evidence>
<evidence type="ECO:0000313" key="10">
    <source>
        <dbReference type="EMBL" id="OJI96663.1"/>
    </source>
</evidence>
<dbReference type="InterPro" id="IPR036864">
    <property type="entry name" value="Zn2-C6_fun-type_DNA-bd_sf"/>
</dbReference>
<dbReference type="SUPFAM" id="SSF57701">
    <property type="entry name" value="Zn2/Cys6 DNA-binding domain"/>
    <property type="match status" value="1"/>
</dbReference>
<keyword evidence="1" id="KW-0479">Metal-binding</keyword>
<feature type="domain" description="Zn(2)-C6 fungal-type" evidence="9">
    <location>
        <begin position="187"/>
        <end position="218"/>
    </location>
</feature>
<feature type="compositionally biased region" description="Basic and acidic residues" evidence="8">
    <location>
        <begin position="503"/>
        <end position="519"/>
    </location>
</feature>
<keyword evidence="6" id="KW-0539">Nucleus</keyword>
<evidence type="ECO:0000256" key="3">
    <source>
        <dbReference type="ARBA" id="ARBA00023015"/>
    </source>
</evidence>
<dbReference type="STRING" id="1036611.A0A1L9P5G4"/>
<dbReference type="PROSITE" id="PS00463">
    <property type="entry name" value="ZN2_CY6_FUNGAL_1"/>
    <property type="match status" value="1"/>
</dbReference>
<dbReference type="AlphaFoldDB" id="A0A1L9P5G4"/>
<protein>
    <recommendedName>
        <fullName evidence="7">Transcription activator of gluconeogenesis acuK</fullName>
    </recommendedName>
</protein>
<feature type="compositionally biased region" description="Polar residues" evidence="8">
    <location>
        <begin position="445"/>
        <end position="460"/>
    </location>
</feature>
<accession>A0A1L9P5G4</accession>
<feature type="compositionally biased region" description="Pro residues" evidence="8">
    <location>
        <begin position="420"/>
        <end position="438"/>
    </location>
</feature>
<feature type="region of interest" description="Disordered" evidence="8">
    <location>
        <begin position="138"/>
        <end position="178"/>
    </location>
</feature>
<evidence type="ECO:0000256" key="2">
    <source>
        <dbReference type="ARBA" id="ARBA00022833"/>
    </source>
</evidence>
<evidence type="ECO:0000259" key="9">
    <source>
        <dbReference type="PROSITE" id="PS50048"/>
    </source>
</evidence>
<keyword evidence="3" id="KW-0805">Transcription regulation</keyword>
<dbReference type="EMBL" id="KV878125">
    <property type="protein sequence ID" value="OJI96663.1"/>
    <property type="molecule type" value="Genomic_DNA"/>
</dbReference>
<dbReference type="GO" id="GO:0000981">
    <property type="term" value="F:DNA-binding transcription factor activity, RNA polymerase II-specific"/>
    <property type="evidence" value="ECO:0007669"/>
    <property type="project" value="InterPro"/>
</dbReference>
<keyword evidence="4" id="KW-0238">DNA-binding</keyword>
<organism evidence="10 11">
    <name type="scientific">Aspergillus versicolor CBS 583.65</name>
    <dbReference type="NCBI Taxonomy" id="1036611"/>
    <lineage>
        <taxon>Eukaryota</taxon>
        <taxon>Fungi</taxon>
        <taxon>Dikarya</taxon>
        <taxon>Ascomycota</taxon>
        <taxon>Pezizomycotina</taxon>
        <taxon>Eurotiomycetes</taxon>
        <taxon>Eurotiomycetidae</taxon>
        <taxon>Eurotiales</taxon>
        <taxon>Aspergillaceae</taxon>
        <taxon>Aspergillus</taxon>
        <taxon>Aspergillus subgen. Nidulantes</taxon>
    </lineage>
</organism>
<dbReference type="GO" id="GO:0008270">
    <property type="term" value="F:zinc ion binding"/>
    <property type="evidence" value="ECO:0007669"/>
    <property type="project" value="InterPro"/>
</dbReference>